<proteinExistence type="predicted"/>
<evidence type="ECO:0000313" key="3">
    <source>
        <dbReference type="Proteomes" id="UP000257109"/>
    </source>
</evidence>
<dbReference type="Proteomes" id="UP000257109">
    <property type="component" value="Unassembled WGS sequence"/>
</dbReference>
<evidence type="ECO:0000313" key="2">
    <source>
        <dbReference type="EMBL" id="RDX74116.1"/>
    </source>
</evidence>
<protein>
    <submittedName>
        <fullName evidence="2">Uncharacterized protein</fullName>
    </submittedName>
</protein>
<accession>A0A371F737</accession>
<name>A0A371F737_MUCPR</name>
<keyword evidence="3" id="KW-1185">Reference proteome</keyword>
<organism evidence="2 3">
    <name type="scientific">Mucuna pruriens</name>
    <name type="common">Velvet bean</name>
    <name type="synonym">Dolichos pruriens</name>
    <dbReference type="NCBI Taxonomy" id="157652"/>
    <lineage>
        <taxon>Eukaryota</taxon>
        <taxon>Viridiplantae</taxon>
        <taxon>Streptophyta</taxon>
        <taxon>Embryophyta</taxon>
        <taxon>Tracheophyta</taxon>
        <taxon>Spermatophyta</taxon>
        <taxon>Magnoliopsida</taxon>
        <taxon>eudicotyledons</taxon>
        <taxon>Gunneridae</taxon>
        <taxon>Pentapetalae</taxon>
        <taxon>rosids</taxon>
        <taxon>fabids</taxon>
        <taxon>Fabales</taxon>
        <taxon>Fabaceae</taxon>
        <taxon>Papilionoideae</taxon>
        <taxon>50 kb inversion clade</taxon>
        <taxon>NPAAA clade</taxon>
        <taxon>indigoferoid/millettioid clade</taxon>
        <taxon>Phaseoleae</taxon>
        <taxon>Mucuna</taxon>
    </lineage>
</organism>
<dbReference type="EMBL" id="QJKJ01010289">
    <property type="protein sequence ID" value="RDX74116.1"/>
    <property type="molecule type" value="Genomic_DNA"/>
</dbReference>
<sequence length="296" mass="33251">MVTMFINTLPSPYYDKVVGNVASNFADLVVNRGGHLTRKVRLNQQRRWLRQKDDVRKEEGRDQRYANRAHLPLDQDKHFLVAYPSGISASSDTTNTVHSTKPTANGRGGYCQCQVNTASREKVTQGADTDPHDLYQALSPTTRTKTNRGSFGLNVHNNPLPAHGTTTVNAISHIDERVVSPNRRRDEEPGYTVDPANQVVVATEGAIARWRALYSPNDQPGRNGVSIVVTKPVYNNNTVSDTSNKRRDYNPQNHQYSRNRGGRIFSPEALRNKEPDPARKEKTTESPKRTMMEEEA</sequence>
<dbReference type="AlphaFoldDB" id="A0A371F737"/>
<reference evidence="2" key="1">
    <citation type="submission" date="2018-05" db="EMBL/GenBank/DDBJ databases">
        <title>Draft genome of Mucuna pruriens seed.</title>
        <authorList>
            <person name="Nnadi N.E."/>
            <person name="Vos R."/>
            <person name="Hasami M.H."/>
            <person name="Devisetty U.K."/>
            <person name="Aguiy J.C."/>
        </authorList>
    </citation>
    <scope>NUCLEOTIDE SEQUENCE [LARGE SCALE GENOMIC DNA]</scope>
    <source>
        <strain evidence="2">JCA_2017</strain>
    </source>
</reference>
<feature type="region of interest" description="Disordered" evidence="1">
    <location>
        <begin position="235"/>
        <end position="296"/>
    </location>
</feature>
<comment type="caution">
    <text evidence="2">The sequence shown here is derived from an EMBL/GenBank/DDBJ whole genome shotgun (WGS) entry which is preliminary data.</text>
</comment>
<evidence type="ECO:0000256" key="1">
    <source>
        <dbReference type="SAM" id="MobiDB-lite"/>
    </source>
</evidence>
<gene>
    <name evidence="2" type="ORF">CR513_46175</name>
</gene>
<feature type="compositionally biased region" description="Basic and acidic residues" evidence="1">
    <location>
        <begin position="270"/>
        <end position="296"/>
    </location>
</feature>
<feature type="non-terminal residue" evidence="2">
    <location>
        <position position="1"/>
    </location>
</feature>